<dbReference type="InterPro" id="IPR007529">
    <property type="entry name" value="Znf_HIT"/>
</dbReference>
<dbReference type="CDD" id="cd23024">
    <property type="entry name" value="zf-HIT_ZNHIT2-3"/>
    <property type="match status" value="1"/>
</dbReference>
<dbReference type="Proteomes" id="UP000479000">
    <property type="component" value="Unassembled WGS sequence"/>
</dbReference>
<dbReference type="GO" id="GO:0008270">
    <property type="term" value="F:zinc ion binding"/>
    <property type="evidence" value="ECO:0007669"/>
    <property type="project" value="UniProtKB-UniRule"/>
</dbReference>
<dbReference type="Gene3D" id="3.30.60.190">
    <property type="match status" value="1"/>
</dbReference>
<organism evidence="1 2">
    <name type="scientific">Nesidiocoris tenuis</name>
    <dbReference type="NCBI Taxonomy" id="355587"/>
    <lineage>
        <taxon>Eukaryota</taxon>
        <taxon>Metazoa</taxon>
        <taxon>Ecdysozoa</taxon>
        <taxon>Arthropoda</taxon>
        <taxon>Hexapoda</taxon>
        <taxon>Insecta</taxon>
        <taxon>Pterygota</taxon>
        <taxon>Neoptera</taxon>
        <taxon>Paraneoptera</taxon>
        <taxon>Hemiptera</taxon>
        <taxon>Heteroptera</taxon>
        <taxon>Panheteroptera</taxon>
        <taxon>Cimicomorpha</taxon>
        <taxon>Miridae</taxon>
        <taxon>Dicyphina</taxon>
        <taxon>Nesidiocoris</taxon>
    </lineage>
</organism>
<sequence length="149" mass="16841">MAVKVVECVVCLKNENIRYKCPACRSPYCSVACCKEHKLNCSSSSSTVDERNPDSNISTEETTNRRSKYNYETEDTVPIEKLELLRHSEKLKDLLGNPHLRRMMGAIDSSEDAAKLIGDAMREPIFTEMVDECLQVINGRTNYGSDDEL</sequence>
<dbReference type="EMBL" id="CADCXU010009071">
    <property type="protein sequence ID" value="CAA9999933.1"/>
    <property type="molecule type" value="Genomic_DNA"/>
</dbReference>
<dbReference type="PROSITE" id="PS51083">
    <property type="entry name" value="ZF_HIT"/>
    <property type="match status" value="1"/>
</dbReference>
<protein>
    <submittedName>
        <fullName evidence="1">Uncharacterized protein</fullName>
    </submittedName>
</protein>
<keyword evidence="2" id="KW-1185">Reference proteome</keyword>
<reference evidence="1 2" key="1">
    <citation type="submission" date="2020-02" db="EMBL/GenBank/DDBJ databases">
        <authorList>
            <person name="Ferguson B K."/>
        </authorList>
    </citation>
    <scope>NUCLEOTIDE SEQUENCE [LARGE SCALE GENOMIC DNA]</scope>
</reference>
<evidence type="ECO:0000313" key="2">
    <source>
        <dbReference type="Proteomes" id="UP000479000"/>
    </source>
</evidence>
<dbReference type="OrthoDB" id="18412at2759"/>
<dbReference type="SUPFAM" id="SSF144232">
    <property type="entry name" value="HIT/MYND zinc finger-like"/>
    <property type="match status" value="1"/>
</dbReference>
<gene>
    <name evidence="1" type="ORF">NTEN_LOCUS6150</name>
</gene>
<evidence type="ECO:0000313" key="1">
    <source>
        <dbReference type="EMBL" id="CAA9999933.1"/>
    </source>
</evidence>
<dbReference type="Pfam" id="PF21373">
    <property type="entry name" value="ZNHIT3_C"/>
    <property type="match status" value="1"/>
</dbReference>
<accession>A0A6H5GB91</accession>
<proteinExistence type="predicted"/>
<dbReference type="InterPro" id="IPR048371">
    <property type="entry name" value="ZNHIT3_C"/>
</dbReference>
<name>A0A6H5GB91_9HEMI</name>
<dbReference type="AlphaFoldDB" id="A0A6H5GB91"/>